<name>A0A918U065_STRCJ</name>
<keyword evidence="1" id="KW-0812">Transmembrane</keyword>
<dbReference type="Pfam" id="PF14229">
    <property type="entry name" value="DUF4332"/>
    <property type="match status" value="1"/>
</dbReference>
<accession>A0A918U065</accession>
<dbReference type="EMBL" id="BMVB01000046">
    <property type="protein sequence ID" value="GHC74282.1"/>
    <property type="molecule type" value="Genomic_DNA"/>
</dbReference>
<evidence type="ECO:0000259" key="2">
    <source>
        <dbReference type="Pfam" id="PF14229"/>
    </source>
</evidence>
<gene>
    <name evidence="3" type="ORF">GCM10010507_62080</name>
</gene>
<keyword evidence="1" id="KW-1133">Transmembrane helix</keyword>
<feature type="transmembrane region" description="Helical" evidence="1">
    <location>
        <begin position="167"/>
        <end position="186"/>
    </location>
</feature>
<dbReference type="RefSeq" id="WP_190113278.1">
    <property type="nucleotide sequence ID" value="NZ_BMVB01000046.1"/>
</dbReference>
<evidence type="ECO:0000313" key="4">
    <source>
        <dbReference type="Proteomes" id="UP000646244"/>
    </source>
</evidence>
<dbReference type="AlphaFoldDB" id="A0A918U065"/>
<reference evidence="3" key="2">
    <citation type="submission" date="2020-09" db="EMBL/GenBank/DDBJ databases">
        <authorList>
            <person name="Sun Q."/>
            <person name="Ohkuma M."/>
        </authorList>
    </citation>
    <scope>NUCLEOTIDE SEQUENCE</scope>
    <source>
        <strain evidence="3">JCM 4633</strain>
    </source>
</reference>
<feature type="transmembrane region" description="Helical" evidence="1">
    <location>
        <begin position="98"/>
        <end position="120"/>
    </location>
</feature>
<proteinExistence type="predicted"/>
<feature type="transmembrane region" description="Helical" evidence="1">
    <location>
        <begin position="71"/>
        <end position="92"/>
    </location>
</feature>
<protein>
    <recommendedName>
        <fullName evidence="2">DUF4332 domain-containing protein</fullName>
    </recommendedName>
</protein>
<comment type="caution">
    <text evidence="3">The sequence shown here is derived from an EMBL/GenBank/DDBJ whole genome shotgun (WGS) entry which is preliminary data.</text>
</comment>
<dbReference type="InterPro" id="IPR025567">
    <property type="entry name" value="DUF4332"/>
</dbReference>
<reference evidence="3" key="1">
    <citation type="journal article" date="2014" name="Int. J. Syst. Evol. Microbiol.">
        <title>Complete genome sequence of Corynebacterium casei LMG S-19264T (=DSM 44701T), isolated from a smear-ripened cheese.</title>
        <authorList>
            <consortium name="US DOE Joint Genome Institute (JGI-PGF)"/>
            <person name="Walter F."/>
            <person name="Albersmeier A."/>
            <person name="Kalinowski J."/>
            <person name="Ruckert C."/>
        </authorList>
    </citation>
    <scope>NUCLEOTIDE SEQUENCE</scope>
    <source>
        <strain evidence="3">JCM 4633</strain>
    </source>
</reference>
<sequence length="753" mass="82035">MTLFGGAGTSVIALETSGWDTFYSSWLVPVAQCVIPMAVALAVLIAVSGLLTRCVTQKDSEAWGDGRRQAWTLVGSLSLLAVAVFLPVHFMFRPFADGTWLTGAFLGLAALGAALVLLAPHLRMRHAPRGSVWSGPGLPRPAAWILPLVWAGLVSCFFSWGAHSRLLVAYVTLAVLGVAATAMALGQNLRLQVEAQDENGKADAAASDYVLARLQSLGTATPDPLGISRATELSRLLSEDLSALPAGAVTSAAARVLYAVRPGLTWRARLTVVDVNRVAVTMTRNGRHVESTIISRESLGLPPLPPKLETPQLEQERGLARAQLLTGAAACVLVRLSHVHRNLRNGLCGAERWRSVALQVIATERALVADPDVRLRLLKAAVDEEPCYGLARLEYLIELFARTPKSTANRLRFARLMDTQLRLAEKDGHAKPGWEAVYMRTLYGQAAMRINSCLVALHEDGEPAEELLRQDSAVLTDAGQWARKLADECEGAEGRPGFVRHREENVRQLAEYMKPVAESMASTVALLTERARRRAEDTRGWNWTPPVPEEHPSPGLALHYAALAELADEHRVSRPYLGDVRDYLAFVLATPEDRQELQSDPSFWTIVRDPGRAELITGTAHGEPVGMLDLAPFRPYAEKLAQAGITTFRKFRQRTSTDQRQQTLAAYLDVSSLLVSHLVDIATLADTHEDLASPKVVQALLAAGINSRGELRERAAADKEGLTRALTLNAQRFGLTALPAFTDPDRWLTAVMS</sequence>
<feature type="domain" description="DUF4332" evidence="2">
    <location>
        <begin position="635"/>
        <end position="718"/>
    </location>
</feature>
<dbReference type="Proteomes" id="UP000646244">
    <property type="component" value="Unassembled WGS sequence"/>
</dbReference>
<organism evidence="3 4">
    <name type="scientific">Streptomyces cinnamoneus</name>
    <name type="common">Streptoverticillium cinnamoneum</name>
    <dbReference type="NCBI Taxonomy" id="53446"/>
    <lineage>
        <taxon>Bacteria</taxon>
        <taxon>Bacillati</taxon>
        <taxon>Actinomycetota</taxon>
        <taxon>Actinomycetes</taxon>
        <taxon>Kitasatosporales</taxon>
        <taxon>Streptomycetaceae</taxon>
        <taxon>Streptomyces</taxon>
        <taxon>Streptomyces cinnamoneus group</taxon>
    </lineage>
</organism>
<evidence type="ECO:0000313" key="3">
    <source>
        <dbReference type="EMBL" id="GHC74282.1"/>
    </source>
</evidence>
<keyword evidence="1" id="KW-0472">Membrane</keyword>
<feature type="transmembrane region" description="Helical" evidence="1">
    <location>
        <begin position="28"/>
        <end position="51"/>
    </location>
</feature>
<evidence type="ECO:0000256" key="1">
    <source>
        <dbReference type="SAM" id="Phobius"/>
    </source>
</evidence>